<name>A0A9P0KGZ4_ACAOB</name>
<organism evidence="1 2">
    <name type="scientific">Acanthoscelides obtectus</name>
    <name type="common">Bean weevil</name>
    <name type="synonym">Bruchus obtectus</name>
    <dbReference type="NCBI Taxonomy" id="200917"/>
    <lineage>
        <taxon>Eukaryota</taxon>
        <taxon>Metazoa</taxon>
        <taxon>Ecdysozoa</taxon>
        <taxon>Arthropoda</taxon>
        <taxon>Hexapoda</taxon>
        <taxon>Insecta</taxon>
        <taxon>Pterygota</taxon>
        <taxon>Neoptera</taxon>
        <taxon>Endopterygota</taxon>
        <taxon>Coleoptera</taxon>
        <taxon>Polyphaga</taxon>
        <taxon>Cucujiformia</taxon>
        <taxon>Chrysomeloidea</taxon>
        <taxon>Chrysomelidae</taxon>
        <taxon>Bruchinae</taxon>
        <taxon>Bruchini</taxon>
        <taxon>Acanthoscelides</taxon>
    </lineage>
</organism>
<keyword evidence="2" id="KW-1185">Reference proteome</keyword>
<gene>
    <name evidence="1" type="ORF">ACAOBT_LOCUS8998</name>
</gene>
<protein>
    <submittedName>
        <fullName evidence="1">Uncharacterized protein</fullName>
    </submittedName>
</protein>
<evidence type="ECO:0000313" key="1">
    <source>
        <dbReference type="EMBL" id="CAH1970583.1"/>
    </source>
</evidence>
<sequence>MPNIGVSLTSINIFLITPQSLNRLKSRPPGTGLTWSGSVEGFQGLFSQFGSGLEGIRVVSRVVTVFLRASVTCYVSEKRRDSGFW</sequence>
<comment type="caution">
    <text evidence="1">The sequence shown here is derived from an EMBL/GenBank/DDBJ whole genome shotgun (WGS) entry which is preliminary data.</text>
</comment>
<dbReference type="Proteomes" id="UP001152888">
    <property type="component" value="Unassembled WGS sequence"/>
</dbReference>
<reference evidence="1" key="1">
    <citation type="submission" date="2022-03" db="EMBL/GenBank/DDBJ databases">
        <authorList>
            <person name="Sayadi A."/>
        </authorList>
    </citation>
    <scope>NUCLEOTIDE SEQUENCE</scope>
</reference>
<dbReference type="EMBL" id="CAKOFQ010006776">
    <property type="protein sequence ID" value="CAH1970583.1"/>
    <property type="molecule type" value="Genomic_DNA"/>
</dbReference>
<accession>A0A9P0KGZ4</accession>
<proteinExistence type="predicted"/>
<evidence type="ECO:0000313" key="2">
    <source>
        <dbReference type="Proteomes" id="UP001152888"/>
    </source>
</evidence>
<dbReference type="AlphaFoldDB" id="A0A9P0KGZ4"/>